<protein>
    <submittedName>
        <fullName evidence="9">Carbohydrate ABC transporter permease</fullName>
    </submittedName>
</protein>
<dbReference type="PANTHER" id="PTHR43744">
    <property type="entry name" value="ABC TRANSPORTER PERMEASE PROTEIN MG189-RELATED-RELATED"/>
    <property type="match status" value="1"/>
</dbReference>
<dbReference type="Proteomes" id="UP000272503">
    <property type="component" value="Unassembled WGS sequence"/>
</dbReference>
<dbReference type="Gene3D" id="1.10.3720.10">
    <property type="entry name" value="MetI-like"/>
    <property type="match status" value="1"/>
</dbReference>
<evidence type="ECO:0000313" key="9">
    <source>
        <dbReference type="EMBL" id="RLP76026.1"/>
    </source>
</evidence>
<feature type="transmembrane region" description="Helical" evidence="7">
    <location>
        <begin position="241"/>
        <end position="264"/>
    </location>
</feature>
<comment type="similarity">
    <text evidence="7">Belongs to the binding-protein-dependent transport system permease family.</text>
</comment>
<comment type="subcellular location">
    <subcellularLocation>
        <location evidence="1 7">Cell membrane</location>
        <topology evidence="1 7">Multi-pass membrane protein</topology>
    </subcellularLocation>
</comment>
<organism evidence="9 10">
    <name type="scientific">Mycetocola tolaasinivorans</name>
    <dbReference type="NCBI Taxonomy" id="76635"/>
    <lineage>
        <taxon>Bacteria</taxon>
        <taxon>Bacillati</taxon>
        <taxon>Actinomycetota</taxon>
        <taxon>Actinomycetes</taxon>
        <taxon>Micrococcales</taxon>
        <taxon>Microbacteriaceae</taxon>
        <taxon>Mycetocola</taxon>
    </lineage>
</organism>
<keyword evidence="2 7" id="KW-0813">Transport</keyword>
<feature type="transmembrane region" description="Helical" evidence="7">
    <location>
        <begin position="75"/>
        <end position="98"/>
    </location>
</feature>
<feature type="transmembrane region" description="Helical" evidence="7">
    <location>
        <begin position="185"/>
        <end position="207"/>
    </location>
</feature>
<dbReference type="GO" id="GO:0055085">
    <property type="term" value="P:transmembrane transport"/>
    <property type="evidence" value="ECO:0007669"/>
    <property type="project" value="InterPro"/>
</dbReference>
<feature type="transmembrane region" description="Helical" evidence="7">
    <location>
        <begin position="110"/>
        <end position="137"/>
    </location>
</feature>
<evidence type="ECO:0000259" key="8">
    <source>
        <dbReference type="PROSITE" id="PS50928"/>
    </source>
</evidence>
<keyword evidence="10" id="KW-1185">Reference proteome</keyword>
<keyword evidence="5 7" id="KW-1133">Transmembrane helix</keyword>
<dbReference type="PANTHER" id="PTHR43744:SF12">
    <property type="entry name" value="ABC TRANSPORTER PERMEASE PROTEIN MG189-RELATED"/>
    <property type="match status" value="1"/>
</dbReference>
<evidence type="ECO:0000256" key="1">
    <source>
        <dbReference type="ARBA" id="ARBA00004651"/>
    </source>
</evidence>
<accession>A0A3L7A6R6</accession>
<dbReference type="InterPro" id="IPR035906">
    <property type="entry name" value="MetI-like_sf"/>
</dbReference>
<dbReference type="RefSeq" id="WP_121648311.1">
    <property type="nucleotide sequence ID" value="NZ_RCUX01000005.1"/>
</dbReference>
<keyword evidence="4 7" id="KW-0812">Transmembrane</keyword>
<dbReference type="InterPro" id="IPR000515">
    <property type="entry name" value="MetI-like"/>
</dbReference>
<name>A0A3L7A6R6_9MICO</name>
<feature type="transmembrane region" description="Helical" evidence="7">
    <location>
        <begin position="143"/>
        <end position="164"/>
    </location>
</feature>
<keyword evidence="6 7" id="KW-0472">Membrane</keyword>
<evidence type="ECO:0000256" key="3">
    <source>
        <dbReference type="ARBA" id="ARBA00022475"/>
    </source>
</evidence>
<evidence type="ECO:0000256" key="4">
    <source>
        <dbReference type="ARBA" id="ARBA00022692"/>
    </source>
</evidence>
<dbReference type="AlphaFoldDB" id="A0A3L7A6R6"/>
<evidence type="ECO:0000256" key="5">
    <source>
        <dbReference type="ARBA" id="ARBA00022989"/>
    </source>
</evidence>
<keyword evidence="3" id="KW-1003">Cell membrane</keyword>
<gene>
    <name evidence="9" type="ORF">D9V32_07670</name>
</gene>
<dbReference type="EMBL" id="RCUX01000005">
    <property type="protein sequence ID" value="RLP76026.1"/>
    <property type="molecule type" value="Genomic_DNA"/>
</dbReference>
<reference evidence="9 10" key="1">
    <citation type="submission" date="2018-10" db="EMBL/GenBank/DDBJ databases">
        <authorList>
            <person name="Li J."/>
        </authorList>
    </citation>
    <scope>NUCLEOTIDE SEQUENCE [LARGE SCALE GENOMIC DNA]</scope>
    <source>
        <strain evidence="9 10">IF 016277</strain>
    </source>
</reference>
<dbReference type="SUPFAM" id="SSF161098">
    <property type="entry name" value="MetI-like"/>
    <property type="match status" value="1"/>
</dbReference>
<sequence length="279" mass="30887">MVAFRRRRVARLVLLYAVLIALAAVFLIPYYIIIRNAFSTRAEITAGGWSWFPAEPTLKNIAALVEGDSPILRGLWNSFVVATVQLVAQLAIAALAGYGLARIPYKHRNLIFVLFLATMMVPSAVTFVPTFAVIAQFGWVNTLTGIIVPGLFNVFMVFIFRQFFLDFPQELEEAGRLDGLGYWGTFVRIVLPNSGGVMVALGAIGFINSWNAFLWPLVVGQDESTWTVQVAMSTYLNSYKINLPGLFAASLLSVLPLILLFFVFQRYIVQGVKFSGSKG</sequence>
<dbReference type="GO" id="GO:0005886">
    <property type="term" value="C:plasma membrane"/>
    <property type="evidence" value="ECO:0007669"/>
    <property type="project" value="UniProtKB-SubCell"/>
</dbReference>
<evidence type="ECO:0000313" key="10">
    <source>
        <dbReference type="Proteomes" id="UP000272503"/>
    </source>
</evidence>
<evidence type="ECO:0000256" key="2">
    <source>
        <dbReference type="ARBA" id="ARBA00022448"/>
    </source>
</evidence>
<comment type="caution">
    <text evidence="9">The sequence shown here is derived from an EMBL/GenBank/DDBJ whole genome shotgun (WGS) entry which is preliminary data.</text>
</comment>
<evidence type="ECO:0000256" key="6">
    <source>
        <dbReference type="ARBA" id="ARBA00023136"/>
    </source>
</evidence>
<dbReference type="CDD" id="cd06261">
    <property type="entry name" value="TM_PBP2"/>
    <property type="match status" value="1"/>
</dbReference>
<evidence type="ECO:0000256" key="7">
    <source>
        <dbReference type="RuleBase" id="RU363032"/>
    </source>
</evidence>
<dbReference type="PROSITE" id="PS50928">
    <property type="entry name" value="ABC_TM1"/>
    <property type="match status" value="1"/>
</dbReference>
<feature type="domain" description="ABC transmembrane type-1" evidence="8">
    <location>
        <begin position="75"/>
        <end position="264"/>
    </location>
</feature>
<proteinExistence type="inferred from homology"/>
<feature type="transmembrane region" description="Helical" evidence="7">
    <location>
        <begin position="12"/>
        <end position="33"/>
    </location>
</feature>
<dbReference type="OrthoDB" id="2063054at2"/>
<dbReference type="Pfam" id="PF00528">
    <property type="entry name" value="BPD_transp_1"/>
    <property type="match status" value="1"/>
</dbReference>